<feature type="region of interest" description="Disordered" evidence="1">
    <location>
        <begin position="77"/>
        <end position="133"/>
    </location>
</feature>
<dbReference type="AlphaFoldDB" id="A0A9P6FNQ7"/>
<feature type="compositionally biased region" description="Basic and acidic residues" evidence="1">
    <location>
        <begin position="114"/>
        <end position="123"/>
    </location>
</feature>
<protein>
    <submittedName>
        <fullName evidence="2">Uncharacterized protein</fullName>
    </submittedName>
</protein>
<evidence type="ECO:0000313" key="3">
    <source>
        <dbReference type="Proteomes" id="UP000780801"/>
    </source>
</evidence>
<comment type="caution">
    <text evidence="2">The sequence shown here is derived from an EMBL/GenBank/DDBJ whole genome shotgun (WGS) entry which is preliminary data.</text>
</comment>
<feature type="compositionally biased region" description="Polar residues" evidence="1">
    <location>
        <begin position="83"/>
        <end position="92"/>
    </location>
</feature>
<organism evidence="2 3">
    <name type="scientific">Lunasporangiospora selenospora</name>
    <dbReference type="NCBI Taxonomy" id="979761"/>
    <lineage>
        <taxon>Eukaryota</taxon>
        <taxon>Fungi</taxon>
        <taxon>Fungi incertae sedis</taxon>
        <taxon>Mucoromycota</taxon>
        <taxon>Mortierellomycotina</taxon>
        <taxon>Mortierellomycetes</taxon>
        <taxon>Mortierellales</taxon>
        <taxon>Mortierellaceae</taxon>
        <taxon>Lunasporangiospora</taxon>
    </lineage>
</organism>
<dbReference type="EMBL" id="JAABOA010004105">
    <property type="protein sequence ID" value="KAF9578015.1"/>
    <property type="molecule type" value="Genomic_DNA"/>
</dbReference>
<gene>
    <name evidence="2" type="ORF">BGW38_006431</name>
</gene>
<accession>A0A9P6FNQ7</accession>
<name>A0A9P6FNQ7_9FUNG</name>
<reference evidence="2" key="1">
    <citation type="journal article" date="2020" name="Fungal Divers.">
        <title>Resolving the Mortierellaceae phylogeny through synthesis of multi-gene phylogenetics and phylogenomics.</title>
        <authorList>
            <person name="Vandepol N."/>
            <person name="Liber J."/>
            <person name="Desiro A."/>
            <person name="Na H."/>
            <person name="Kennedy M."/>
            <person name="Barry K."/>
            <person name="Grigoriev I.V."/>
            <person name="Miller A.N."/>
            <person name="O'Donnell K."/>
            <person name="Stajich J.E."/>
            <person name="Bonito G."/>
        </authorList>
    </citation>
    <scope>NUCLEOTIDE SEQUENCE</scope>
    <source>
        <strain evidence="2">KOD1015</strain>
    </source>
</reference>
<feature type="non-terminal residue" evidence="2">
    <location>
        <position position="453"/>
    </location>
</feature>
<dbReference type="Proteomes" id="UP000780801">
    <property type="component" value="Unassembled WGS sequence"/>
</dbReference>
<evidence type="ECO:0000256" key="1">
    <source>
        <dbReference type="SAM" id="MobiDB-lite"/>
    </source>
</evidence>
<evidence type="ECO:0000313" key="2">
    <source>
        <dbReference type="EMBL" id="KAF9578015.1"/>
    </source>
</evidence>
<proteinExistence type="predicted"/>
<sequence length="453" mass="51505">MDMKTFQEYLLADEHQHNSFDKAYACFMMYIGRQNRKGKQEVKVSIEDCRQVYKEMQYQGTASQAQDSATRIVRNAISKHTDGTINTQNNDSDSLDRPRQHASYQAKNVTPRDAPNDRSEENNKRRRVAYPDDADVEQAVFGSQETSHSSISALSDIENNIPDIPPPVYPHMHEEDLLPSDPTDFSSVDQEDPSRSPSILYTWDFMDGPGRVDSNVDSFWTHNGTCIGRDLIAFRNRVVENNGGLSESHEKLAINFVFLVEAEYQTGGLQGEVEDNVWDSLCDAVRDPVPSLSKDAVDETHQWAHRLAQHKPDAFMQLLDDTPQQLNCLKSVLRKMTDTVQLWNTCARNEDTYLKAQLGPFLDTFFGKIRFTKSSWTSTQDDTRGTECRLLIPDYSTTTHIGKQQLSVVLLEGKTVKNRGHSQIWDDLTKLGQEMKLALDSILKFQPENDVCV</sequence>
<dbReference type="OrthoDB" id="2443381at2759"/>
<keyword evidence="3" id="KW-1185">Reference proteome</keyword>